<keyword evidence="7" id="KW-0288">FMN</keyword>
<gene>
    <name evidence="13" type="ORF">M9R61_07050</name>
</gene>
<comment type="caution">
    <text evidence="13">The sequence shown here is derived from an EMBL/GenBank/DDBJ whole genome shotgun (WGS) entry which is preliminary data.</text>
</comment>
<dbReference type="GO" id="GO:0000166">
    <property type="term" value="F:nucleotide binding"/>
    <property type="evidence" value="ECO:0007669"/>
    <property type="project" value="UniProtKB-KW"/>
</dbReference>
<dbReference type="AlphaFoldDB" id="A0A9X3L8E7"/>
<dbReference type="InterPro" id="IPR004136">
    <property type="entry name" value="NMO"/>
</dbReference>
<dbReference type="Gene3D" id="3.20.20.70">
    <property type="entry name" value="Aldolase class I"/>
    <property type="match status" value="1"/>
</dbReference>
<keyword evidence="14" id="KW-1185">Reference proteome</keyword>
<dbReference type="InterPro" id="IPR013785">
    <property type="entry name" value="Aldolase_TIM"/>
</dbReference>
<protein>
    <recommendedName>
        <fullName evidence="4">Probable nitronate monooxygenase</fullName>
    </recommendedName>
    <alternativeName>
        <fullName evidence="11">Propionate 3-nitronate monooxygenase</fullName>
    </alternativeName>
</protein>
<dbReference type="GO" id="GO:0018580">
    <property type="term" value="F:nitronate monooxygenase activity"/>
    <property type="evidence" value="ECO:0007669"/>
    <property type="project" value="InterPro"/>
</dbReference>
<dbReference type="CDD" id="cd04730">
    <property type="entry name" value="NPD_like"/>
    <property type="match status" value="1"/>
</dbReference>
<keyword evidence="10 13" id="KW-0503">Monooxygenase</keyword>
<evidence type="ECO:0000256" key="2">
    <source>
        <dbReference type="ARBA" id="ARBA00003535"/>
    </source>
</evidence>
<dbReference type="SUPFAM" id="SSF51412">
    <property type="entry name" value="Inosine monophosphate dehydrogenase (IMPDH)"/>
    <property type="match status" value="1"/>
</dbReference>
<evidence type="ECO:0000256" key="4">
    <source>
        <dbReference type="ARBA" id="ARBA00013457"/>
    </source>
</evidence>
<evidence type="ECO:0000256" key="10">
    <source>
        <dbReference type="ARBA" id="ARBA00023033"/>
    </source>
</evidence>
<evidence type="ECO:0000256" key="12">
    <source>
        <dbReference type="ARBA" id="ARBA00049401"/>
    </source>
</evidence>
<evidence type="ECO:0000256" key="11">
    <source>
        <dbReference type="ARBA" id="ARBA00031155"/>
    </source>
</evidence>
<keyword evidence="8" id="KW-0547">Nucleotide-binding</keyword>
<comment type="catalytic activity">
    <reaction evidence="12">
        <text>3 propionate 3-nitronate + 3 O2 + H2O = 3 3-oxopropanoate + 2 nitrate + nitrite + H2O2 + 3 H(+)</text>
        <dbReference type="Rhea" id="RHEA:57332"/>
        <dbReference type="ChEBI" id="CHEBI:15377"/>
        <dbReference type="ChEBI" id="CHEBI:15378"/>
        <dbReference type="ChEBI" id="CHEBI:15379"/>
        <dbReference type="ChEBI" id="CHEBI:16240"/>
        <dbReference type="ChEBI" id="CHEBI:16301"/>
        <dbReference type="ChEBI" id="CHEBI:17632"/>
        <dbReference type="ChEBI" id="CHEBI:33190"/>
        <dbReference type="ChEBI" id="CHEBI:136067"/>
    </reaction>
</comment>
<comment type="cofactor">
    <cofactor evidence="1">
        <name>FMN</name>
        <dbReference type="ChEBI" id="CHEBI:58210"/>
    </cofactor>
</comment>
<accession>A0A9X3L8E7</accession>
<keyword evidence="9" id="KW-0560">Oxidoreductase</keyword>
<keyword evidence="5" id="KW-0216">Detoxification</keyword>
<evidence type="ECO:0000256" key="7">
    <source>
        <dbReference type="ARBA" id="ARBA00022643"/>
    </source>
</evidence>
<sequence>MFENEITRLLSIDYPIIQAPMAGGITTSKLVAAVSNNGALGMIGAGYMSPIQLREQIREIKQLTTNNFGVNIFVPSKFKILENEVKMVNSLLNTYREELNIFEENITLPNMDNALLSYKQQINVVIEEGVPICSFTFGVPTADVMEKFKQHNITTIGTATTVVEAISIEKLGMDAVVVQGSEAGGHRGNFLSRHEESLIGLISLIPQVVDTVKIPVIGAGGIMDGQGLVKALSIGAKAVQMGTAFLTCEESGAHSIHKEAILCSKDGDTILTRAFSGKWARGIKNKYIMEMEQYKDVIPNFPIQNSLTQTIRKASANQNNQDYMSLWAGQNAKLARVETVAQLIQRVMDEGRIVTDNLV</sequence>
<evidence type="ECO:0000313" key="13">
    <source>
        <dbReference type="EMBL" id="MCZ8533110.1"/>
    </source>
</evidence>
<comment type="function">
    <text evidence="2">Nitronate monooxygenase that uses molecular oxygen to catalyze the oxidative denitrification of alkyl nitronates. Acts on propionate 3-nitronate (P3N), the presumed physiological substrate. Probably functions in the detoxification of P3N, a metabolic poison produced by plants and fungi as a defense mechanism.</text>
</comment>
<dbReference type="FunFam" id="3.20.20.70:FF:000154">
    <property type="entry name" value="Probable nitronate monooxygenase"/>
    <property type="match status" value="1"/>
</dbReference>
<dbReference type="EMBL" id="JAMKBI010000004">
    <property type="protein sequence ID" value="MCZ8533110.1"/>
    <property type="molecule type" value="Genomic_DNA"/>
</dbReference>
<organism evidence="13 14">
    <name type="scientific">Psychrobacillus psychrodurans</name>
    <dbReference type="NCBI Taxonomy" id="126157"/>
    <lineage>
        <taxon>Bacteria</taxon>
        <taxon>Bacillati</taxon>
        <taxon>Bacillota</taxon>
        <taxon>Bacilli</taxon>
        <taxon>Bacillales</taxon>
        <taxon>Bacillaceae</taxon>
        <taxon>Psychrobacillus</taxon>
    </lineage>
</organism>
<dbReference type="Pfam" id="PF03060">
    <property type="entry name" value="NMO"/>
    <property type="match status" value="1"/>
</dbReference>
<reference evidence="13" key="1">
    <citation type="submission" date="2022-05" db="EMBL/GenBank/DDBJ databases">
        <authorList>
            <person name="Colautti A."/>
            <person name="Iacumin L."/>
        </authorList>
    </citation>
    <scope>NUCLEOTIDE SEQUENCE</scope>
    <source>
        <strain evidence="13">DSM 30747</strain>
    </source>
</reference>
<dbReference type="PANTHER" id="PTHR42747">
    <property type="entry name" value="NITRONATE MONOOXYGENASE-RELATED"/>
    <property type="match status" value="1"/>
</dbReference>
<name>A0A9X3L8E7_9BACI</name>
<evidence type="ECO:0000256" key="5">
    <source>
        <dbReference type="ARBA" id="ARBA00022575"/>
    </source>
</evidence>
<evidence type="ECO:0000313" key="14">
    <source>
        <dbReference type="Proteomes" id="UP001152172"/>
    </source>
</evidence>
<evidence type="ECO:0000256" key="9">
    <source>
        <dbReference type="ARBA" id="ARBA00023002"/>
    </source>
</evidence>
<keyword evidence="6" id="KW-0285">Flavoprotein</keyword>
<evidence type="ECO:0000256" key="6">
    <source>
        <dbReference type="ARBA" id="ARBA00022630"/>
    </source>
</evidence>
<evidence type="ECO:0000256" key="1">
    <source>
        <dbReference type="ARBA" id="ARBA00001917"/>
    </source>
</evidence>
<evidence type="ECO:0000256" key="3">
    <source>
        <dbReference type="ARBA" id="ARBA00009881"/>
    </source>
</evidence>
<evidence type="ECO:0000256" key="8">
    <source>
        <dbReference type="ARBA" id="ARBA00022741"/>
    </source>
</evidence>
<dbReference type="RefSeq" id="WP_269921552.1">
    <property type="nucleotide sequence ID" value="NZ_JAMKBI010000004.1"/>
</dbReference>
<dbReference type="GO" id="GO:0009636">
    <property type="term" value="P:response to toxic substance"/>
    <property type="evidence" value="ECO:0007669"/>
    <property type="project" value="UniProtKB-KW"/>
</dbReference>
<dbReference type="Proteomes" id="UP001152172">
    <property type="component" value="Unassembled WGS sequence"/>
</dbReference>
<comment type="similarity">
    <text evidence="3">Belongs to the nitronate monooxygenase family. NMO class I subfamily.</text>
</comment>
<proteinExistence type="inferred from homology"/>
<dbReference type="PANTHER" id="PTHR42747:SF3">
    <property type="entry name" value="NITRONATE MONOOXYGENASE-RELATED"/>
    <property type="match status" value="1"/>
</dbReference>